<organism evidence="14 15">
    <name type="scientific">Patella caerulea</name>
    <name type="common">Rayed Mediterranean limpet</name>
    <dbReference type="NCBI Taxonomy" id="87958"/>
    <lineage>
        <taxon>Eukaryota</taxon>
        <taxon>Metazoa</taxon>
        <taxon>Spiralia</taxon>
        <taxon>Lophotrochozoa</taxon>
        <taxon>Mollusca</taxon>
        <taxon>Gastropoda</taxon>
        <taxon>Patellogastropoda</taxon>
        <taxon>Patelloidea</taxon>
        <taxon>Patellidae</taxon>
        <taxon>Patella</taxon>
    </lineage>
</organism>
<evidence type="ECO:0000256" key="11">
    <source>
        <dbReference type="ARBA" id="ARBA00023224"/>
    </source>
</evidence>
<gene>
    <name evidence="14" type="ORF">SNE40_019605</name>
</gene>
<evidence type="ECO:0000256" key="9">
    <source>
        <dbReference type="ARBA" id="ARBA00023136"/>
    </source>
</evidence>
<comment type="caution">
    <text evidence="14">The sequence shown here is derived from an EMBL/GenBank/DDBJ whole genome shotgun (WGS) entry which is preliminary data.</text>
</comment>
<dbReference type="PRINTS" id="PR00237">
    <property type="entry name" value="GPCRRHODOPSN"/>
</dbReference>
<evidence type="ECO:0000256" key="2">
    <source>
        <dbReference type="ARBA" id="ARBA00022543"/>
    </source>
</evidence>
<evidence type="ECO:0000256" key="8">
    <source>
        <dbReference type="ARBA" id="ARBA00023040"/>
    </source>
</evidence>
<keyword evidence="10" id="KW-0675">Receptor</keyword>
<evidence type="ECO:0000259" key="13">
    <source>
        <dbReference type="PROSITE" id="PS50262"/>
    </source>
</evidence>
<dbReference type="InterPro" id="IPR027430">
    <property type="entry name" value="Retinal_BS"/>
</dbReference>
<accession>A0AAN8J8S8</accession>
<dbReference type="GO" id="GO:0007602">
    <property type="term" value="P:phototransduction"/>
    <property type="evidence" value="ECO:0007669"/>
    <property type="project" value="UniProtKB-KW"/>
</dbReference>
<comment type="subcellular location">
    <subcellularLocation>
        <location evidence="1">Membrane</location>
        <topology evidence="1">Multi-pass membrane protein</topology>
    </subcellularLocation>
</comment>
<evidence type="ECO:0000256" key="1">
    <source>
        <dbReference type="ARBA" id="ARBA00004141"/>
    </source>
</evidence>
<dbReference type="AlphaFoldDB" id="A0AAN8J8S8"/>
<keyword evidence="3" id="KW-0716">Sensory transduction</keyword>
<dbReference type="Proteomes" id="UP001347796">
    <property type="component" value="Unassembled WGS sequence"/>
</dbReference>
<dbReference type="InterPro" id="IPR050125">
    <property type="entry name" value="GPCR_opsins"/>
</dbReference>
<evidence type="ECO:0000256" key="4">
    <source>
        <dbReference type="ARBA" id="ARBA00022692"/>
    </source>
</evidence>
<name>A0AAN8J8S8_PATCE</name>
<dbReference type="SUPFAM" id="SSF81321">
    <property type="entry name" value="Family A G protein-coupled receptor-like"/>
    <property type="match status" value="1"/>
</dbReference>
<reference evidence="14 15" key="1">
    <citation type="submission" date="2024-01" db="EMBL/GenBank/DDBJ databases">
        <title>The genome of the rayed Mediterranean limpet Patella caerulea (Linnaeus, 1758).</title>
        <authorList>
            <person name="Anh-Thu Weber A."/>
            <person name="Halstead-Nussloch G."/>
        </authorList>
    </citation>
    <scope>NUCLEOTIDE SEQUENCE [LARGE SCALE GENOMIC DNA]</scope>
    <source>
        <strain evidence="14">AATW-2023a</strain>
        <tissue evidence="14">Whole specimen</tissue>
    </source>
</reference>
<keyword evidence="11" id="KW-0807">Transducer</keyword>
<dbReference type="PANTHER" id="PTHR24240">
    <property type="entry name" value="OPSIN"/>
    <property type="match status" value="1"/>
</dbReference>
<evidence type="ECO:0000256" key="7">
    <source>
        <dbReference type="ARBA" id="ARBA00022991"/>
    </source>
</evidence>
<dbReference type="GO" id="GO:0016020">
    <property type="term" value="C:membrane"/>
    <property type="evidence" value="ECO:0007669"/>
    <property type="project" value="UniProtKB-SubCell"/>
</dbReference>
<keyword evidence="4 12" id="KW-0812">Transmembrane</keyword>
<feature type="domain" description="G-protein coupled receptors family 1 profile" evidence="13">
    <location>
        <begin position="1"/>
        <end position="83"/>
    </location>
</feature>
<evidence type="ECO:0000256" key="5">
    <source>
        <dbReference type="ARBA" id="ARBA00022925"/>
    </source>
</evidence>
<evidence type="ECO:0000256" key="12">
    <source>
        <dbReference type="SAM" id="Phobius"/>
    </source>
</evidence>
<evidence type="ECO:0000256" key="10">
    <source>
        <dbReference type="ARBA" id="ARBA00023170"/>
    </source>
</evidence>
<dbReference type="InterPro" id="IPR000276">
    <property type="entry name" value="GPCR_Rhodpsn"/>
</dbReference>
<keyword evidence="7" id="KW-0157">Chromophore</keyword>
<dbReference type="PROSITE" id="PS50262">
    <property type="entry name" value="G_PROTEIN_RECEP_F1_2"/>
    <property type="match status" value="1"/>
</dbReference>
<dbReference type="InterPro" id="IPR017452">
    <property type="entry name" value="GPCR_Rhodpsn_7TM"/>
</dbReference>
<protein>
    <recommendedName>
        <fullName evidence="13">G-protein coupled receptors family 1 profile domain-containing protein</fullName>
    </recommendedName>
</protein>
<dbReference type="Gene3D" id="1.20.1070.10">
    <property type="entry name" value="Rhodopsin 7-helix transmembrane proteins"/>
    <property type="match status" value="1"/>
</dbReference>
<keyword evidence="9 12" id="KW-0472">Membrane</keyword>
<keyword evidence="6 12" id="KW-1133">Transmembrane helix</keyword>
<dbReference type="GO" id="GO:0004930">
    <property type="term" value="F:G protein-coupled receptor activity"/>
    <property type="evidence" value="ECO:0007669"/>
    <property type="project" value="UniProtKB-KW"/>
</dbReference>
<dbReference type="GO" id="GO:0009881">
    <property type="term" value="F:photoreceptor activity"/>
    <property type="evidence" value="ECO:0007669"/>
    <property type="project" value="UniProtKB-KW"/>
</dbReference>
<sequence>MKSYQTSVVICKGRFSSQRRFRGERKTAITLLITVGVFCISWVPYVIIAMIGQFGNQSLLTPQLSVVPQLVAKMSTVTNPILYSLSHPVVRRKLFLKLKHRMRNQISETGSSGRIEAIPM</sequence>
<keyword evidence="2" id="KW-0600">Photoreceptor protein</keyword>
<feature type="transmembrane region" description="Helical" evidence="12">
    <location>
        <begin position="28"/>
        <end position="51"/>
    </location>
</feature>
<dbReference type="Pfam" id="PF00001">
    <property type="entry name" value="7tm_1"/>
    <property type="match status" value="1"/>
</dbReference>
<evidence type="ECO:0000256" key="6">
    <source>
        <dbReference type="ARBA" id="ARBA00022989"/>
    </source>
</evidence>
<evidence type="ECO:0000256" key="3">
    <source>
        <dbReference type="ARBA" id="ARBA00022606"/>
    </source>
</evidence>
<evidence type="ECO:0000313" key="15">
    <source>
        <dbReference type="Proteomes" id="UP001347796"/>
    </source>
</evidence>
<keyword evidence="15" id="KW-1185">Reference proteome</keyword>
<keyword evidence="8" id="KW-0297">G-protein coupled receptor</keyword>
<evidence type="ECO:0000313" key="14">
    <source>
        <dbReference type="EMBL" id="KAK6171411.1"/>
    </source>
</evidence>
<dbReference type="PROSITE" id="PS00238">
    <property type="entry name" value="OPSIN"/>
    <property type="match status" value="1"/>
</dbReference>
<dbReference type="EMBL" id="JAZGQO010000014">
    <property type="protein sequence ID" value="KAK6171411.1"/>
    <property type="molecule type" value="Genomic_DNA"/>
</dbReference>
<keyword evidence="5" id="KW-0681">Retinal protein</keyword>
<proteinExistence type="predicted"/>